<reference evidence="2" key="1">
    <citation type="submission" date="2020-09" db="EMBL/GenBank/DDBJ databases">
        <title>Genome-Enabled Discovery of Anthraquinone Biosynthesis in Senna tora.</title>
        <authorList>
            <person name="Kang S.-H."/>
            <person name="Pandey R.P."/>
            <person name="Lee C.-M."/>
            <person name="Sim J.-S."/>
            <person name="Jeong J.-T."/>
            <person name="Choi B.-S."/>
            <person name="Jung M."/>
            <person name="Ginzburg D."/>
            <person name="Zhao K."/>
            <person name="Won S.Y."/>
            <person name="Oh T.-J."/>
            <person name="Yu Y."/>
            <person name="Kim N.-H."/>
            <person name="Lee O.R."/>
            <person name="Lee T.-H."/>
            <person name="Bashyal P."/>
            <person name="Kim T.-S."/>
            <person name="Lee W.-H."/>
            <person name="Kawkins C."/>
            <person name="Kim C.-K."/>
            <person name="Kim J.S."/>
            <person name="Ahn B.O."/>
            <person name="Rhee S.Y."/>
            <person name="Sohng J.K."/>
        </authorList>
    </citation>
    <scope>NUCLEOTIDE SEQUENCE</scope>
    <source>
        <tissue evidence="2">Leaf</tissue>
    </source>
</reference>
<evidence type="ECO:0000313" key="3">
    <source>
        <dbReference type="Proteomes" id="UP000634136"/>
    </source>
</evidence>
<keyword evidence="3" id="KW-1185">Reference proteome</keyword>
<feature type="compositionally biased region" description="Basic and acidic residues" evidence="1">
    <location>
        <begin position="1"/>
        <end position="24"/>
    </location>
</feature>
<sequence length="67" mass="7607">MIADKARDMKERAFGQGRTEDSRQRTNSRAVLQVKCPRQNKKISITNLIHFSSFPGQACSIGRKVDK</sequence>
<comment type="caution">
    <text evidence="2">The sequence shown here is derived from an EMBL/GenBank/DDBJ whole genome shotgun (WGS) entry which is preliminary data.</text>
</comment>
<organism evidence="2 3">
    <name type="scientific">Senna tora</name>
    <dbReference type="NCBI Taxonomy" id="362788"/>
    <lineage>
        <taxon>Eukaryota</taxon>
        <taxon>Viridiplantae</taxon>
        <taxon>Streptophyta</taxon>
        <taxon>Embryophyta</taxon>
        <taxon>Tracheophyta</taxon>
        <taxon>Spermatophyta</taxon>
        <taxon>Magnoliopsida</taxon>
        <taxon>eudicotyledons</taxon>
        <taxon>Gunneridae</taxon>
        <taxon>Pentapetalae</taxon>
        <taxon>rosids</taxon>
        <taxon>fabids</taxon>
        <taxon>Fabales</taxon>
        <taxon>Fabaceae</taxon>
        <taxon>Caesalpinioideae</taxon>
        <taxon>Cassia clade</taxon>
        <taxon>Senna</taxon>
    </lineage>
</organism>
<dbReference type="AlphaFoldDB" id="A0A834SD11"/>
<name>A0A834SD11_9FABA</name>
<accession>A0A834SD11</accession>
<dbReference type="EMBL" id="JAAIUW010000153">
    <property type="protein sequence ID" value="KAF7800829.1"/>
    <property type="molecule type" value="Genomic_DNA"/>
</dbReference>
<evidence type="ECO:0000256" key="1">
    <source>
        <dbReference type="SAM" id="MobiDB-lite"/>
    </source>
</evidence>
<feature type="region of interest" description="Disordered" evidence="1">
    <location>
        <begin position="1"/>
        <end position="29"/>
    </location>
</feature>
<proteinExistence type="predicted"/>
<evidence type="ECO:0000313" key="2">
    <source>
        <dbReference type="EMBL" id="KAF7800829.1"/>
    </source>
</evidence>
<gene>
    <name evidence="2" type="ORF">G2W53_044697</name>
</gene>
<protein>
    <submittedName>
        <fullName evidence="2">Uncharacterized protein</fullName>
    </submittedName>
</protein>
<dbReference type="Proteomes" id="UP000634136">
    <property type="component" value="Unassembled WGS sequence"/>
</dbReference>